<dbReference type="InterPro" id="IPR017748">
    <property type="entry name" value="TagF"/>
</dbReference>
<accession>A0AAV5NKR5</accession>
<protein>
    <submittedName>
        <fullName evidence="1">Type VI secretion-associated protein</fullName>
    </submittedName>
</protein>
<dbReference type="AlphaFoldDB" id="A0AAV5NKR5"/>
<dbReference type="Pfam" id="PF09867">
    <property type="entry name" value="TagF_N"/>
    <property type="match status" value="1"/>
</dbReference>
<organism evidence="1 2">
    <name type="scientific">Vibrio penaeicida</name>
    <dbReference type="NCBI Taxonomy" id="104609"/>
    <lineage>
        <taxon>Bacteria</taxon>
        <taxon>Pseudomonadati</taxon>
        <taxon>Pseudomonadota</taxon>
        <taxon>Gammaproteobacteria</taxon>
        <taxon>Vibrionales</taxon>
        <taxon>Vibrionaceae</taxon>
        <taxon>Vibrio</taxon>
    </lineage>
</organism>
<dbReference type="EMBL" id="BSNX01000001">
    <property type="protein sequence ID" value="GLQ70793.1"/>
    <property type="molecule type" value="Genomic_DNA"/>
</dbReference>
<reference evidence="2" key="1">
    <citation type="journal article" date="2019" name="Int. J. Syst. Evol. Microbiol.">
        <title>The Global Catalogue of Microorganisms (GCM) 10K type strain sequencing project: providing services to taxonomists for standard genome sequencing and annotation.</title>
        <authorList>
            <consortium name="The Broad Institute Genomics Platform"/>
            <consortium name="The Broad Institute Genome Sequencing Center for Infectious Disease"/>
            <person name="Wu L."/>
            <person name="Ma J."/>
        </authorList>
    </citation>
    <scope>NUCLEOTIDE SEQUENCE [LARGE SCALE GENOMIC DNA]</scope>
    <source>
        <strain evidence="2">NBRC 15640</strain>
    </source>
</reference>
<dbReference type="RefSeq" id="WP_224055092.1">
    <property type="nucleotide sequence ID" value="NZ_AP025144.1"/>
</dbReference>
<sequence>MPSNLITEQWGYFGKIPAKGDFIQESLPLDFLKTWQDWQQAILAVSREQLEESWTNHYMNAPIWNFALPANVCGEKAMIGTMIPSVDSVGRYYFFTLARPVDGTAISYWLDRAWSERAEEQALAVLEDNFQIEQWNTQLLNEAWEAVLSRDPVLKATPMSGEFQNLIYEEQIPLEGEHLLQHLLKTQLPRTCFWWTEGSESIPAISTFTDGLPAVGQFSAMLDGNWDQWNW</sequence>
<dbReference type="NCBIfam" id="TIGR03373">
    <property type="entry name" value="VI_minor_4"/>
    <property type="match status" value="1"/>
</dbReference>
<comment type="caution">
    <text evidence="1">The sequence shown here is derived from an EMBL/GenBank/DDBJ whole genome shotgun (WGS) entry which is preliminary data.</text>
</comment>
<dbReference type="PIRSF" id="PIRSF029287">
    <property type="entry name" value="UCP029287"/>
    <property type="match status" value="1"/>
</dbReference>
<keyword evidence="2" id="KW-1185">Reference proteome</keyword>
<dbReference type="Proteomes" id="UP001156690">
    <property type="component" value="Unassembled WGS sequence"/>
</dbReference>
<dbReference type="Gene3D" id="3.40.1730.10">
    <property type="entry name" value="pa0076 domain"/>
    <property type="match status" value="1"/>
</dbReference>
<gene>
    <name evidence="1" type="ORF">GCM10007932_01530</name>
</gene>
<evidence type="ECO:0000313" key="1">
    <source>
        <dbReference type="EMBL" id="GLQ70793.1"/>
    </source>
</evidence>
<proteinExistence type="predicted"/>
<name>A0AAV5NKR5_9VIBR</name>
<dbReference type="InterPro" id="IPR038225">
    <property type="entry name" value="TagF_sf"/>
</dbReference>
<evidence type="ECO:0000313" key="2">
    <source>
        <dbReference type="Proteomes" id="UP001156690"/>
    </source>
</evidence>